<evidence type="ECO:0000313" key="2">
    <source>
        <dbReference type="Proteomes" id="UP001596398"/>
    </source>
</evidence>
<reference evidence="1 2" key="1">
    <citation type="journal article" date="2019" name="Int. J. Syst. Evol. Microbiol.">
        <title>The Global Catalogue of Microorganisms (GCM) 10K type strain sequencing project: providing services to taxonomists for standard genome sequencing and annotation.</title>
        <authorList>
            <consortium name="The Broad Institute Genomics Platform"/>
            <consortium name="The Broad Institute Genome Sequencing Center for Infectious Disease"/>
            <person name="Wu L."/>
            <person name="Ma J."/>
        </authorList>
    </citation>
    <scope>NUCLEOTIDE SEQUENCE [LARGE SCALE GENOMIC DNA]</scope>
    <source>
        <strain evidence="1 2">DT85</strain>
    </source>
</reference>
<gene>
    <name evidence="1" type="ORF">ACFQJ4_10740</name>
</gene>
<protein>
    <submittedName>
        <fullName evidence="1">HVO_0758 family zinc finger protein</fullName>
    </submittedName>
</protein>
<dbReference type="NCBIfam" id="NF041912">
    <property type="entry name" value="HVO_0758"/>
    <property type="match status" value="1"/>
</dbReference>
<keyword evidence="2" id="KW-1185">Reference proteome</keyword>
<accession>A0ABD5ZR60</accession>
<organism evidence="1 2">
    <name type="scientific">Halosegnis marinus</name>
    <dbReference type="NCBI Taxonomy" id="3034023"/>
    <lineage>
        <taxon>Archaea</taxon>
        <taxon>Methanobacteriati</taxon>
        <taxon>Methanobacteriota</taxon>
        <taxon>Stenosarchaea group</taxon>
        <taxon>Halobacteria</taxon>
        <taxon>Halobacteriales</taxon>
        <taxon>Natronomonadaceae</taxon>
        <taxon>Halosegnis</taxon>
    </lineage>
</organism>
<dbReference type="RefSeq" id="WP_276233933.1">
    <property type="nucleotide sequence ID" value="NZ_CP119802.1"/>
</dbReference>
<dbReference type="EMBL" id="JBHTAP010000001">
    <property type="protein sequence ID" value="MFC7235792.1"/>
    <property type="molecule type" value="Genomic_DNA"/>
</dbReference>
<dbReference type="Pfam" id="PF23137">
    <property type="entry name" value="HVO_0758"/>
    <property type="match status" value="1"/>
</dbReference>
<proteinExistence type="predicted"/>
<dbReference type="InterPro" id="IPR049697">
    <property type="entry name" value="HVO_0758-like"/>
</dbReference>
<dbReference type="AlphaFoldDB" id="A0ABD5ZR60"/>
<sequence>MDTVRQGLRAGDIEKDTYERLICTHCDENLATKDSEDGVGKVRSCPDCGRQYKQIG</sequence>
<dbReference type="GeneID" id="79267490"/>
<evidence type="ECO:0000313" key="1">
    <source>
        <dbReference type="EMBL" id="MFC7235792.1"/>
    </source>
</evidence>
<dbReference type="Proteomes" id="UP001596398">
    <property type="component" value="Unassembled WGS sequence"/>
</dbReference>
<name>A0ABD5ZR60_9EURY</name>
<comment type="caution">
    <text evidence="1">The sequence shown here is derived from an EMBL/GenBank/DDBJ whole genome shotgun (WGS) entry which is preliminary data.</text>
</comment>